<dbReference type="InterPro" id="IPR043128">
    <property type="entry name" value="Rev_trsase/Diguanyl_cyclase"/>
</dbReference>
<evidence type="ECO:0000313" key="4">
    <source>
        <dbReference type="Proteomes" id="UP000765509"/>
    </source>
</evidence>
<proteinExistence type="predicted"/>
<dbReference type="EMBL" id="AVOT02037842">
    <property type="protein sequence ID" value="MBW0532577.1"/>
    <property type="molecule type" value="Genomic_DNA"/>
</dbReference>
<accession>A0A9Q3F9A6</accession>
<dbReference type="Proteomes" id="UP000765509">
    <property type="component" value="Unassembled WGS sequence"/>
</dbReference>
<name>A0A9Q3F9A6_9BASI</name>
<dbReference type="SUPFAM" id="SSF56672">
    <property type="entry name" value="DNA/RNA polymerases"/>
    <property type="match status" value="1"/>
</dbReference>
<evidence type="ECO:0000259" key="2">
    <source>
        <dbReference type="Pfam" id="PF17919"/>
    </source>
</evidence>
<organism evidence="3 4">
    <name type="scientific">Austropuccinia psidii MF-1</name>
    <dbReference type="NCBI Taxonomy" id="1389203"/>
    <lineage>
        <taxon>Eukaryota</taxon>
        <taxon>Fungi</taxon>
        <taxon>Dikarya</taxon>
        <taxon>Basidiomycota</taxon>
        <taxon>Pucciniomycotina</taxon>
        <taxon>Pucciniomycetes</taxon>
        <taxon>Pucciniales</taxon>
        <taxon>Sphaerophragmiaceae</taxon>
        <taxon>Austropuccinia</taxon>
    </lineage>
</organism>
<protein>
    <recommendedName>
        <fullName evidence="2">Reverse transcriptase/retrotransposon-derived protein RNase H-like domain-containing protein</fullName>
    </recommendedName>
</protein>
<dbReference type="InterPro" id="IPR050951">
    <property type="entry name" value="Retrovirus_Pol_polyprotein"/>
</dbReference>
<reference evidence="3" key="1">
    <citation type="submission" date="2021-03" db="EMBL/GenBank/DDBJ databases">
        <title>Draft genome sequence of rust myrtle Austropuccinia psidii MF-1, a brazilian biotype.</title>
        <authorList>
            <person name="Quecine M.C."/>
            <person name="Pachon D.M.R."/>
            <person name="Bonatelli M.L."/>
            <person name="Correr F.H."/>
            <person name="Franceschini L.M."/>
            <person name="Leite T.F."/>
            <person name="Margarido G.R.A."/>
            <person name="Almeida C.A."/>
            <person name="Ferrarezi J.A."/>
            <person name="Labate C.A."/>
        </authorList>
    </citation>
    <scope>NUCLEOTIDE SEQUENCE</scope>
    <source>
        <strain evidence="3">MF-1</strain>
    </source>
</reference>
<evidence type="ECO:0000256" key="1">
    <source>
        <dbReference type="ARBA" id="ARBA00023268"/>
    </source>
</evidence>
<dbReference type="PANTHER" id="PTHR37984">
    <property type="entry name" value="PROTEIN CBG26694"/>
    <property type="match status" value="1"/>
</dbReference>
<dbReference type="InterPro" id="IPR043502">
    <property type="entry name" value="DNA/RNA_pol_sf"/>
</dbReference>
<feature type="domain" description="Reverse transcriptase/retrotransposon-derived protein RNase H-like" evidence="2">
    <location>
        <begin position="62"/>
        <end position="125"/>
    </location>
</feature>
<evidence type="ECO:0000313" key="3">
    <source>
        <dbReference type="EMBL" id="MBW0532577.1"/>
    </source>
</evidence>
<dbReference type="Pfam" id="PF17919">
    <property type="entry name" value="RT_RNaseH_2"/>
    <property type="match status" value="1"/>
</dbReference>
<dbReference type="GO" id="GO:0003824">
    <property type="term" value="F:catalytic activity"/>
    <property type="evidence" value="ECO:0007669"/>
    <property type="project" value="UniProtKB-KW"/>
</dbReference>
<sequence length="125" mass="14148">MDQNKVAAVLLSEVPKNIKYIQSFLGLASYYRNHNGSFSHITSSLYRLCSKDVVFEIIKGRRDAYERIKYELTNEPLLILPDFELPLKLDIDAACSQGLGEVLPQRKIVDGEPGEGVICYISRQL</sequence>
<keyword evidence="4" id="KW-1185">Reference proteome</keyword>
<gene>
    <name evidence="3" type="ORF">O181_072292</name>
</gene>
<dbReference type="Gene3D" id="3.30.70.270">
    <property type="match status" value="1"/>
</dbReference>
<comment type="caution">
    <text evidence="3">The sequence shown here is derived from an EMBL/GenBank/DDBJ whole genome shotgun (WGS) entry which is preliminary data.</text>
</comment>
<dbReference type="PANTHER" id="PTHR37984:SF5">
    <property type="entry name" value="PROTEIN NYNRIN-LIKE"/>
    <property type="match status" value="1"/>
</dbReference>
<dbReference type="InterPro" id="IPR041577">
    <property type="entry name" value="RT_RNaseH_2"/>
</dbReference>
<keyword evidence="1" id="KW-0511">Multifunctional enzyme</keyword>
<dbReference type="AlphaFoldDB" id="A0A9Q3F9A6"/>